<dbReference type="InterPro" id="IPR022138">
    <property type="entry name" value="DUF3670"/>
</dbReference>
<dbReference type="PANTHER" id="PTHR10799">
    <property type="entry name" value="SNF2/RAD54 HELICASE FAMILY"/>
    <property type="match status" value="1"/>
</dbReference>
<dbReference type="Pfam" id="PF00176">
    <property type="entry name" value="SNF2-rel_dom"/>
    <property type="match status" value="1"/>
</dbReference>
<dbReference type="SUPFAM" id="SSF52540">
    <property type="entry name" value="P-loop containing nucleoside triphosphate hydrolases"/>
    <property type="match status" value="2"/>
</dbReference>
<dbReference type="InterPro" id="IPR001650">
    <property type="entry name" value="Helicase_C-like"/>
</dbReference>
<dbReference type="PROSITE" id="PS51192">
    <property type="entry name" value="HELICASE_ATP_BIND_1"/>
    <property type="match status" value="1"/>
</dbReference>
<dbReference type="InterPro" id="IPR027417">
    <property type="entry name" value="P-loop_NTPase"/>
</dbReference>
<organism evidence="4">
    <name type="scientific">hydrothermal vent metagenome</name>
    <dbReference type="NCBI Taxonomy" id="652676"/>
    <lineage>
        <taxon>unclassified sequences</taxon>
        <taxon>metagenomes</taxon>
        <taxon>ecological metagenomes</taxon>
    </lineage>
</organism>
<dbReference type="EMBL" id="UOGK01000186">
    <property type="protein sequence ID" value="VAX39025.1"/>
    <property type="molecule type" value="Genomic_DNA"/>
</dbReference>
<dbReference type="InterPro" id="IPR000330">
    <property type="entry name" value="SNF2_N"/>
</dbReference>
<dbReference type="GO" id="GO:0004386">
    <property type="term" value="F:helicase activity"/>
    <property type="evidence" value="ECO:0007669"/>
    <property type="project" value="UniProtKB-KW"/>
</dbReference>
<dbReference type="GO" id="GO:0016787">
    <property type="term" value="F:hydrolase activity"/>
    <property type="evidence" value="ECO:0007669"/>
    <property type="project" value="UniProtKB-KW"/>
</dbReference>
<dbReference type="SMART" id="SM00487">
    <property type="entry name" value="DEXDc"/>
    <property type="match status" value="1"/>
</dbReference>
<feature type="domain" description="Helicase ATP-binding" evidence="2">
    <location>
        <begin position="229"/>
        <end position="399"/>
    </location>
</feature>
<evidence type="ECO:0000256" key="1">
    <source>
        <dbReference type="ARBA" id="ARBA00022801"/>
    </source>
</evidence>
<gene>
    <name evidence="4" type="ORF">MNBD_PLANCTO03-752</name>
</gene>
<name>A0A3B1E1E5_9ZZZZ</name>
<protein>
    <submittedName>
        <fullName evidence="4">Helicase, SNF2/RAD54 family</fullName>
    </submittedName>
</protein>
<keyword evidence="4" id="KW-0547">Nucleotide-binding</keyword>
<proteinExistence type="predicted"/>
<dbReference type="CDD" id="cd18012">
    <property type="entry name" value="DEXQc_arch_SWI2_SNF2"/>
    <property type="match status" value="1"/>
</dbReference>
<evidence type="ECO:0000259" key="2">
    <source>
        <dbReference type="PROSITE" id="PS51192"/>
    </source>
</evidence>
<sequence length="706" mass="79292">NPRELLLAELGRVSKIYKQMERALKDVQPTSLDLDTKKAYEFLREVRPLLLEQGFVVDAPEWWDQPTMRLGARLRIDSGEGGEGTGPGASESQATRLGLEALVRFAWDISVGEHTLSESEFESLAGAKAPLVRLGGRWVELRSEDLQAALKLVRQAGEGETTLGEALRMAYAAESGRHQLRLTGIEVSGWLSPLFDEAGVAEQLEIVEPPAGFKGELRPYQLRGVSWLAFLERFGFGACLADDMGLGKTIQLLALLLHEREIGLEAQAESAGLGPTLLVVPMSVVGNWVRETEKFAPQLRIKVHHGVDRHVGNKLLEEVAGCDILVTTYALAHRDREHLERIHWRRIVLDEAQFIKNPQAKQSKAVREFLSPRRIALTGTPVENRLTELWSIMDFLNPGYLGAGATFRRRFAVPIERYHDQGKAEQLRALVQPFILRRHKSDPSIKVDLPEKLESREYCHLTREQASLYEACVGKMLKSVGSAEGMHRRGLVLSSLIKLKQICNHPAQALKDFDPEAGRPPEVSRSGKCVRLMEMLDEILASDEKSLIFTQYRQMGHLLSLMLRHEFDREVLFLHGGTAQGRRVSMIDEFQDGGMEKPIMILSLKAGGVGLNLTAASHVFHYDRWWNPAVENQATDRAYRIGQDKTVYVHKFVVRGTLEERIDEMIESKMELASSIVGAGERWLTELSTDDLRSILTLRTDTVEAE</sequence>
<accession>A0A3B1E1E5</accession>
<evidence type="ECO:0000313" key="4">
    <source>
        <dbReference type="EMBL" id="VAX39025.1"/>
    </source>
</evidence>
<feature type="non-terminal residue" evidence="4">
    <location>
        <position position="1"/>
    </location>
</feature>
<evidence type="ECO:0000259" key="3">
    <source>
        <dbReference type="PROSITE" id="PS51194"/>
    </source>
</evidence>
<dbReference type="Gene3D" id="3.40.50.300">
    <property type="entry name" value="P-loop containing nucleotide triphosphate hydrolases"/>
    <property type="match status" value="1"/>
</dbReference>
<dbReference type="FunFam" id="3.40.50.300:FF:000533">
    <property type="entry name" value="Helicase, Snf2 family"/>
    <property type="match status" value="1"/>
</dbReference>
<dbReference type="PROSITE" id="PS51194">
    <property type="entry name" value="HELICASE_CTER"/>
    <property type="match status" value="1"/>
</dbReference>
<dbReference type="GO" id="GO:0005524">
    <property type="term" value="F:ATP binding"/>
    <property type="evidence" value="ECO:0007669"/>
    <property type="project" value="InterPro"/>
</dbReference>
<dbReference type="AlphaFoldDB" id="A0A3B1E1E5"/>
<keyword evidence="1" id="KW-0378">Hydrolase</keyword>
<dbReference type="CDD" id="cd18793">
    <property type="entry name" value="SF2_C_SNF"/>
    <property type="match status" value="1"/>
</dbReference>
<dbReference type="InterPro" id="IPR049730">
    <property type="entry name" value="SNF2/RAD54-like_C"/>
</dbReference>
<dbReference type="Pfam" id="PF12419">
    <property type="entry name" value="DUF3670"/>
    <property type="match status" value="1"/>
</dbReference>
<keyword evidence="4" id="KW-0067">ATP-binding</keyword>
<dbReference type="Gene3D" id="3.40.50.10810">
    <property type="entry name" value="Tandem AAA-ATPase domain"/>
    <property type="match status" value="1"/>
</dbReference>
<dbReference type="Pfam" id="PF00271">
    <property type="entry name" value="Helicase_C"/>
    <property type="match status" value="1"/>
</dbReference>
<dbReference type="SMART" id="SM00490">
    <property type="entry name" value="HELICc"/>
    <property type="match status" value="1"/>
</dbReference>
<dbReference type="InterPro" id="IPR038718">
    <property type="entry name" value="SNF2-like_sf"/>
</dbReference>
<dbReference type="InterPro" id="IPR014001">
    <property type="entry name" value="Helicase_ATP-bd"/>
</dbReference>
<reference evidence="4" key="1">
    <citation type="submission" date="2018-06" db="EMBL/GenBank/DDBJ databases">
        <authorList>
            <person name="Zhirakovskaya E."/>
        </authorList>
    </citation>
    <scope>NUCLEOTIDE SEQUENCE</scope>
</reference>
<keyword evidence="4" id="KW-0347">Helicase</keyword>
<feature type="domain" description="Helicase C-terminal" evidence="3">
    <location>
        <begin position="531"/>
        <end position="688"/>
    </location>
</feature>